<evidence type="ECO:0000313" key="3">
    <source>
        <dbReference type="Proteomes" id="UP000728032"/>
    </source>
</evidence>
<dbReference type="EMBL" id="CAJPVJ010021195">
    <property type="protein sequence ID" value="CAG2177890.1"/>
    <property type="molecule type" value="Genomic_DNA"/>
</dbReference>
<keyword evidence="1" id="KW-1133">Transmembrane helix</keyword>
<feature type="transmembrane region" description="Helical" evidence="1">
    <location>
        <begin position="62"/>
        <end position="80"/>
    </location>
</feature>
<organism evidence="2">
    <name type="scientific">Oppiella nova</name>
    <dbReference type="NCBI Taxonomy" id="334625"/>
    <lineage>
        <taxon>Eukaryota</taxon>
        <taxon>Metazoa</taxon>
        <taxon>Ecdysozoa</taxon>
        <taxon>Arthropoda</taxon>
        <taxon>Chelicerata</taxon>
        <taxon>Arachnida</taxon>
        <taxon>Acari</taxon>
        <taxon>Acariformes</taxon>
        <taxon>Sarcoptiformes</taxon>
        <taxon>Oribatida</taxon>
        <taxon>Brachypylina</taxon>
        <taxon>Oppioidea</taxon>
        <taxon>Oppiidae</taxon>
        <taxon>Oppiella</taxon>
    </lineage>
</organism>
<keyword evidence="1" id="KW-0812">Transmembrane</keyword>
<reference evidence="2" key="1">
    <citation type="submission" date="2020-11" db="EMBL/GenBank/DDBJ databases">
        <authorList>
            <person name="Tran Van P."/>
        </authorList>
    </citation>
    <scope>NUCLEOTIDE SEQUENCE</scope>
</reference>
<proteinExistence type="predicted"/>
<evidence type="ECO:0000313" key="2">
    <source>
        <dbReference type="EMBL" id="CAD7660754.1"/>
    </source>
</evidence>
<evidence type="ECO:0000256" key="1">
    <source>
        <dbReference type="SAM" id="Phobius"/>
    </source>
</evidence>
<dbReference type="EMBL" id="OC936020">
    <property type="protein sequence ID" value="CAD7660754.1"/>
    <property type="molecule type" value="Genomic_DNA"/>
</dbReference>
<dbReference type="Proteomes" id="UP000728032">
    <property type="component" value="Unassembled WGS sequence"/>
</dbReference>
<dbReference type="AlphaFoldDB" id="A0A7R9QXN8"/>
<accession>A0A7R9QXN8</accession>
<keyword evidence="1" id="KW-0472">Membrane</keyword>
<sequence>MSAIEMSSTKWEPLADLAEHALKESLRFSYNTGNPFLKCLATGQPDHQVNSDYNNLNMNKSLIVILGMTLALIIMSEHMVSCGGCPFGFDGSDLVAGADERAGSLLNTIRDMESESHEQEVEEEEDD</sequence>
<gene>
    <name evidence="2" type="ORF">ONB1V03_LOCUS17317</name>
</gene>
<protein>
    <submittedName>
        <fullName evidence="2">Uncharacterized protein</fullName>
    </submittedName>
</protein>
<name>A0A7R9QXN8_9ACAR</name>
<keyword evidence="3" id="KW-1185">Reference proteome</keyword>